<protein>
    <submittedName>
        <fullName evidence="1">10607_t:CDS:1</fullName>
    </submittedName>
</protein>
<proteinExistence type="predicted"/>
<accession>A0ACA9K0P6</accession>
<keyword evidence="2" id="KW-1185">Reference proteome</keyword>
<sequence length="194" mass="23724">MIYYCIPCITKFVCKRKNSIEKHKKLYQQTGKILQYKLYNQEHWRCKMKMCYNYYKLHKCNNIICSYCKTNNLRSKCVLPKTQQEFEILKEKSIIYSSGQYEATSNSQLYEQAYFQFSLHQIIKLAKDMLDYRLINFSKYLNRDLQQNQNYLIKIWNHCKEKKHKSKCCCDYFKHEKICKICNQSYIEKYTIVC</sequence>
<gene>
    <name evidence="1" type="ORF">DHETER_LOCUS564</name>
</gene>
<comment type="caution">
    <text evidence="1">The sequence shown here is derived from an EMBL/GenBank/DDBJ whole genome shotgun (WGS) entry which is preliminary data.</text>
</comment>
<organism evidence="1 2">
    <name type="scientific">Dentiscutata heterogama</name>
    <dbReference type="NCBI Taxonomy" id="1316150"/>
    <lineage>
        <taxon>Eukaryota</taxon>
        <taxon>Fungi</taxon>
        <taxon>Fungi incertae sedis</taxon>
        <taxon>Mucoromycota</taxon>
        <taxon>Glomeromycotina</taxon>
        <taxon>Glomeromycetes</taxon>
        <taxon>Diversisporales</taxon>
        <taxon>Gigasporaceae</taxon>
        <taxon>Dentiscutata</taxon>
    </lineage>
</organism>
<reference evidence="1" key="1">
    <citation type="submission" date="2021-06" db="EMBL/GenBank/DDBJ databases">
        <authorList>
            <person name="Kallberg Y."/>
            <person name="Tangrot J."/>
            <person name="Rosling A."/>
        </authorList>
    </citation>
    <scope>NUCLEOTIDE SEQUENCE</scope>
    <source>
        <strain evidence="1">IL203A</strain>
    </source>
</reference>
<evidence type="ECO:0000313" key="2">
    <source>
        <dbReference type="Proteomes" id="UP000789702"/>
    </source>
</evidence>
<name>A0ACA9K0P6_9GLOM</name>
<dbReference type="Proteomes" id="UP000789702">
    <property type="component" value="Unassembled WGS sequence"/>
</dbReference>
<evidence type="ECO:0000313" key="1">
    <source>
        <dbReference type="EMBL" id="CAG8446004.1"/>
    </source>
</evidence>
<dbReference type="EMBL" id="CAJVPU010000293">
    <property type="protein sequence ID" value="CAG8446004.1"/>
    <property type="molecule type" value="Genomic_DNA"/>
</dbReference>